<evidence type="ECO:0000313" key="5">
    <source>
        <dbReference type="Proteomes" id="UP000681340"/>
    </source>
</evidence>
<keyword evidence="2" id="KW-0012">Acyltransferase</keyword>
<keyword evidence="5" id="KW-1185">Reference proteome</keyword>
<dbReference type="EMBL" id="BOQL01000059">
    <property type="protein sequence ID" value="GIM76014.1"/>
    <property type="molecule type" value="Genomic_DNA"/>
</dbReference>
<evidence type="ECO:0000313" key="4">
    <source>
        <dbReference type="EMBL" id="GIM76014.1"/>
    </source>
</evidence>
<dbReference type="SUPFAM" id="SSF55729">
    <property type="entry name" value="Acyl-CoA N-acyltransferases (Nat)"/>
    <property type="match status" value="1"/>
</dbReference>
<evidence type="ECO:0000256" key="1">
    <source>
        <dbReference type="ARBA" id="ARBA00022679"/>
    </source>
</evidence>
<comment type="caution">
    <text evidence="4">The sequence shown here is derived from an EMBL/GenBank/DDBJ whole genome shotgun (WGS) entry which is preliminary data.</text>
</comment>
<dbReference type="InterPro" id="IPR000182">
    <property type="entry name" value="GNAT_dom"/>
</dbReference>
<gene>
    <name evidence="4" type="ORF">Aau02nite_68850</name>
</gene>
<dbReference type="Proteomes" id="UP000681340">
    <property type="component" value="Unassembled WGS sequence"/>
</dbReference>
<protein>
    <submittedName>
        <fullName evidence="4">N-acetyltransferase</fullName>
    </submittedName>
</protein>
<name>A0A919VRG2_9ACTN</name>
<accession>A0A919VRG2</accession>
<dbReference type="Pfam" id="PF00583">
    <property type="entry name" value="Acetyltransf_1"/>
    <property type="match status" value="1"/>
</dbReference>
<organism evidence="4 5">
    <name type="scientific">Actinoplanes auranticolor</name>
    <dbReference type="NCBI Taxonomy" id="47988"/>
    <lineage>
        <taxon>Bacteria</taxon>
        <taxon>Bacillati</taxon>
        <taxon>Actinomycetota</taxon>
        <taxon>Actinomycetes</taxon>
        <taxon>Micromonosporales</taxon>
        <taxon>Micromonosporaceae</taxon>
        <taxon>Actinoplanes</taxon>
    </lineage>
</organism>
<dbReference type="Gene3D" id="3.40.630.30">
    <property type="match status" value="1"/>
</dbReference>
<proteinExistence type="predicted"/>
<feature type="domain" description="N-acetyltransferase" evidence="3">
    <location>
        <begin position="6"/>
        <end position="149"/>
    </location>
</feature>
<dbReference type="PANTHER" id="PTHR43877:SF2">
    <property type="entry name" value="AMINOALKYLPHOSPHONATE N-ACETYLTRANSFERASE-RELATED"/>
    <property type="match status" value="1"/>
</dbReference>
<evidence type="ECO:0000256" key="2">
    <source>
        <dbReference type="ARBA" id="ARBA00023315"/>
    </source>
</evidence>
<dbReference type="InterPro" id="IPR050832">
    <property type="entry name" value="Bact_Acetyltransf"/>
</dbReference>
<dbReference type="PANTHER" id="PTHR43877">
    <property type="entry name" value="AMINOALKYLPHOSPHONATE N-ACETYLTRANSFERASE-RELATED-RELATED"/>
    <property type="match status" value="1"/>
</dbReference>
<keyword evidence="1" id="KW-0808">Transferase</keyword>
<dbReference type="PROSITE" id="PS51186">
    <property type="entry name" value="GNAT"/>
    <property type="match status" value="1"/>
</dbReference>
<sequence>MSGVLIESRASTDAELAALVIAQQKELSEADGGADGVVYMPHDDAAYLVVVLHGRAVACGAWQPLEPGVAELKRMYVRPAFRGRGIARQLIVALEEEALADDRPVLRLETGTYLPAAISLYRSAGYVPIPVFGEYVGNPFSVCFEKSLVAVTSR</sequence>
<dbReference type="InterPro" id="IPR016181">
    <property type="entry name" value="Acyl_CoA_acyltransferase"/>
</dbReference>
<dbReference type="AlphaFoldDB" id="A0A919VRG2"/>
<dbReference type="CDD" id="cd04301">
    <property type="entry name" value="NAT_SF"/>
    <property type="match status" value="1"/>
</dbReference>
<dbReference type="GO" id="GO:0016747">
    <property type="term" value="F:acyltransferase activity, transferring groups other than amino-acyl groups"/>
    <property type="evidence" value="ECO:0007669"/>
    <property type="project" value="InterPro"/>
</dbReference>
<evidence type="ECO:0000259" key="3">
    <source>
        <dbReference type="PROSITE" id="PS51186"/>
    </source>
</evidence>
<reference evidence="4" key="1">
    <citation type="submission" date="2021-03" db="EMBL/GenBank/DDBJ databases">
        <title>Whole genome shotgun sequence of Actinoplanes auranticolor NBRC 12245.</title>
        <authorList>
            <person name="Komaki H."/>
            <person name="Tamura T."/>
        </authorList>
    </citation>
    <scope>NUCLEOTIDE SEQUENCE</scope>
    <source>
        <strain evidence="4">NBRC 12245</strain>
    </source>
</reference>